<dbReference type="PANTHER" id="PTHR23088:SF50">
    <property type="entry name" value="HYDROLASE YHCX"/>
    <property type="match status" value="1"/>
</dbReference>
<dbReference type="GO" id="GO:0016787">
    <property type="term" value="F:hydrolase activity"/>
    <property type="evidence" value="ECO:0007669"/>
    <property type="project" value="UniProtKB-KW"/>
</dbReference>
<dbReference type="CDD" id="cd07574">
    <property type="entry name" value="nitrilase_Rim1_like"/>
    <property type="match status" value="1"/>
</dbReference>
<comment type="caution">
    <text evidence="2">The sequence shown here is derived from an EMBL/GenBank/DDBJ whole genome shotgun (WGS) entry which is preliminary data.</text>
</comment>
<keyword evidence="2" id="KW-0378">Hydrolase</keyword>
<dbReference type="SUPFAM" id="SSF56317">
    <property type="entry name" value="Carbon-nitrogen hydrolase"/>
    <property type="match status" value="1"/>
</dbReference>
<evidence type="ECO:0000313" key="2">
    <source>
        <dbReference type="EMBL" id="NDV01740.1"/>
    </source>
</evidence>
<sequence length="292" mass="30623">MKIAVSGYAPEWLPDWAALEESLAAHVGGAVAQGAELLVYPEYGGVASGLIGQPEGLDAAGWADRLAERAEAWVGLNAHLAKAHGVHVLAGSTCVRLDGHIVNRTWLCTPDGATGHQDKAILTPYERDDMQLSPGQELNVFDTALGRIGVLICYDSEFPLLARGLVEAGAEMLLVPSYTDLPAGATRVRESCRARAIEQQCLVVNAPLAGACADCEIYDVGTGRPGLFCPPDVGQPPSGILAEAQSDAAPGWLIAEVDPAAISMPRLTGAVGNHAQWAEQKRVPPPGLISLK</sequence>
<accession>A0A6B2JUK3</accession>
<protein>
    <submittedName>
        <fullName evidence="2">Carbon-nitrogen hydrolase family protein</fullName>
    </submittedName>
</protein>
<dbReference type="PROSITE" id="PS50263">
    <property type="entry name" value="CN_HYDROLASE"/>
    <property type="match status" value="1"/>
</dbReference>
<dbReference type="InterPro" id="IPR036526">
    <property type="entry name" value="C-N_Hydrolase_sf"/>
</dbReference>
<dbReference type="EMBL" id="JAAGAB010000003">
    <property type="protein sequence ID" value="NDV01740.1"/>
    <property type="molecule type" value="Genomic_DNA"/>
</dbReference>
<proteinExistence type="predicted"/>
<dbReference type="AlphaFoldDB" id="A0A6B2JUK3"/>
<dbReference type="InterPro" id="IPR003010">
    <property type="entry name" value="C-N_Hydrolase"/>
</dbReference>
<organism evidence="2 3">
    <name type="scientific">Pseudoroseicyclus tamaricis</name>
    <dbReference type="NCBI Taxonomy" id="2705421"/>
    <lineage>
        <taxon>Bacteria</taxon>
        <taxon>Pseudomonadati</taxon>
        <taxon>Pseudomonadota</taxon>
        <taxon>Alphaproteobacteria</taxon>
        <taxon>Rhodobacterales</taxon>
        <taxon>Paracoccaceae</taxon>
        <taxon>Pseudoroseicyclus</taxon>
    </lineage>
</organism>
<dbReference type="Proteomes" id="UP000474757">
    <property type="component" value="Unassembled WGS sequence"/>
</dbReference>
<dbReference type="Gene3D" id="3.60.110.10">
    <property type="entry name" value="Carbon-nitrogen hydrolase"/>
    <property type="match status" value="1"/>
</dbReference>
<name>A0A6B2JUK3_9RHOB</name>
<gene>
    <name evidence="2" type="ORF">GZA08_12270</name>
</gene>
<dbReference type="PANTHER" id="PTHR23088">
    <property type="entry name" value="NITRILASE-RELATED"/>
    <property type="match status" value="1"/>
</dbReference>
<dbReference type="Pfam" id="PF00795">
    <property type="entry name" value="CN_hydrolase"/>
    <property type="match status" value="1"/>
</dbReference>
<dbReference type="RefSeq" id="WP_163894080.1">
    <property type="nucleotide sequence ID" value="NZ_JAAFYS010000003.1"/>
</dbReference>
<evidence type="ECO:0000313" key="3">
    <source>
        <dbReference type="Proteomes" id="UP000474757"/>
    </source>
</evidence>
<evidence type="ECO:0000259" key="1">
    <source>
        <dbReference type="PROSITE" id="PS50263"/>
    </source>
</evidence>
<feature type="domain" description="CN hydrolase" evidence="1">
    <location>
        <begin position="1"/>
        <end position="259"/>
    </location>
</feature>
<keyword evidence="3" id="KW-1185">Reference proteome</keyword>
<reference evidence="2 3" key="1">
    <citation type="submission" date="2020-02" db="EMBL/GenBank/DDBJ databases">
        <title>Pseudoroseicyclus tamarix, sp. nov., isolated from offshore sediment of a Tamarix chinensis forest.</title>
        <authorList>
            <person name="Gai Y."/>
        </authorList>
    </citation>
    <scope>NUCLEOTIDE SEQUENCE [LARGE SCALE GENOMIC DNA]</scope>
    <source>
        <strain evidence="2 3">CLL3-39</strain>
    </source>
</reference>